<reference evidence="2 3" key="1">
    <citation type="submission" date="2018-07" db="EMBL/GenBank/DDBJ databases">
        <title>Section-level genome sequencing of Aspergillus section Nigri to investigate inter- and intra-species variation.</title>
        <authorList>
            <consortium name="DOE Joint Genome Institute"/>
            <person name="Vesth T.C."/>
            <person name="Nybo J.L."/>
            <person name="Theobald S."/>
            <person name="Frisvad J.C."/>
            <person name="Larsen T.O."/>
            <person name="Nielsen K.F."/>
            <person name="Hoof J.B."/>
            <person name="Brandl J."/>
            <person name="Salamov A."/>
            <person name="Riley R."/>
            <person name="Gladden J.M."/>
            <person name="Phatale P."/>
            <person name="Nielsen M.T."/>
            <person name="Lyhne E.K."/>
            <person name="Kogle M.E."/>
            <person name="Strasser K."/>
            <person name="McDonnell E."/>
            <person name="Barry K."/>
            <person name="Clum A."/>
            <person name="Chen C."/>
            <person name="Nolan M."/>
            <person name="Sandor L."/>
            <person name="Kuo A."/>
            <person name="Lipzen A."/>
            <person name="Hainaut M."/>
            <person name="Drula E."/>
            <person name="Tsang A."/>
            <person name="Magnuson J.K."/>
            <person name="Henrissat B."/>
            <person name="Wiebenga A."/>
            <person name="Simmons B.A."/>
            <person name="Makela M.R."/>
            <person name="De vries R.P."/>
            <person name="Grigoriev I.V."/>
            <person name="Mortensen U.H."/>
            <person name="Baker S.E."/>
            <person name="Andersen M.R."/>
        </authorList>
    </citation>
    <scope>NUCLEOTIDE SEQUENCE [LARGE SCALE GENOMIC DNA]</scope>
    <source>
        <strain evidence="2 3">ATCC 13496</strain>
    </source>
</reference>
<keyword evidence="1" id="KW-1133">Transmembrane helix</keyword>
<name>A0A370C0K8_ASPNG</name>
<organism evidence="2 3">
    <name type="scientific">Aspergillus niger ATCC 13496</name>
    <dbReference type="NCBI Taxonomy" id="1353008"/>
    <lineage>
        <taxon>Eukaryota</taxon>
        <taxon>Fungi</taxon>
        <taxon>Dikarya</taxon>
        <taxon>Ascomycota</taxon>
        <taxon>Pezizomycotina</taxon>
        <taxon>Eurotiomycetes</taxon>
        <taxon>Eurotiomycetidae</taxon>
        <taxon>Eurotiales</taxon>
        <taxon>Aspergillaceae</taxon>
        <taxon>Aspergillus</taxon>
        <taxon>Aspergillus subgen. Circumdati</taxon>
    </lineage>
</organism>
<sequence>MRSVWWTGARLVTGRGKLSGVGSGDCDSGTGSSWDVFFSFLFFSFFYSSYYLLRFQILLHCVCVTRTMGVVDQPILNVSIWIEVESRSIGLVQYLVSNGRVLAGSRRGAQPSPLQSTSVHFQIRSA</sequence>
<gene>
    <name evidence="2" type="ORF">M747DRAFT_19628</name>
</gene>
<keyword evidence="1" id="KW-0472">Membrane</keyword>
<feature type="transmembrane region" description="Helical" evidence="1">
    <location>
        <begin position="36"/>
        <end position="53"/>
    </location>
</feature>
<accession>A0A370C0K8</accession>
<evidence type="ECO:0000256" key="1">
    <source>
        <dbReference type="SAM" id="Phobius"/>
    </source>
</evidence>
<evidence type="ECO:0000313" key="3">
    <source>
        <dbReference type="Proteomes" id="UP000253845"/>
    </source>
</evidence>
<dbReference type="VEuPathDB" id="FungiDB:M747DRAFT_19628"/>
<dbReference type="AlphaFoldDB" id="A0A370C0K8"/>
<dbReference type="EMBL" id="KZ851910">
    <property type="protein sequence ID" value="RDH21474.1"/>
    <property type="molecule type" value="Genomic_DNA"/>
</dbReference>
<evidence type="ECO:0000313" key="2">
    <source>
        <dbReference type="EMBL" id="RDH21474.1"/>
    </source>
</evidence>
<protein>
    <submittedName>
        <fullName evidence="2">Uncharacterized protein</fullName>
    </submittedName>
</protein>
<dbReference type="Proteomes" id="UP000253845">
    <property type="component" value="Unassembled WGS sequence"/>
</dbReference>
<proteinExistence type="predicted"/>
<keyword evidence="1" id="KW-0812">Transmembrane</keyword>